<dbReference type="EMBL" id="SOHL01000009">
    <property type="protein sequence ID" value="TFD72320.1"/>
    <property type="molecule type" value="Genomic_DNA"/>
</dbReference>
<dbReference type="InterPro" id="IPR013154">
    <property type="entry name" value="ADH-like_N"/>
</dbReference>
<sequence length="311" mass="31757">MARYVRVDEFGGPEVLSIVRDERPQAGRGEVRVRVHIAGLNPVDYNIFHGGAAALRYEAVPPCGNGNDFSGITDEVGDGVAGLEVGDAVFGGKRMHAQADYVVVDATRIIKKPTALTFEEAGGLDIAGRAAWASVASLGLTEADTVLIGAAAGGVGILACQLALRAGATVIGTASPANHDFLRGLGVIPVTYGDGLVDRVRAVAPCVTAALDYNGAATIDAALDLGVSGSRINTIAARGHRAGAGITGVGGQAATIDDLSALATLIADGEIVLPIDRVFSLEQVQDAYRYLMAGHLRGKVVLATCQAGAFG</sequence>
<proteinExistence type="predicted"/>
<dbReference type="InterPro" id="IPR020843">
    <property type="entry name" value="ER"/>
</dbReference>
<dbReference type="RefSeq" id="WP_134550957.1">
    <property type="nucleotide sequence ID" value="NZ_SOHL01000009.1"/>
</dbReference>
<dbReference type="AlphaFoldDB" id="A0A4V3IUB1"/>
<comment type="caution">
    <text evidence="2">The sequence shown here is derived from an EMBL/GenBank/DDBJ whole genome shotgun (WGS) entry which is preliminary data.</text>
</comment>
<name>A0A4V3IUB1_9MICO</name>
<dbReference type="SMART" id="SM00829">
    <property type="entry name" value="PKS_ER"/>
    <property type="match status" value="1"/>
</dbReference>
<keyword evidence="3" id="KW-1185">Reference proteome</keyword>
<dbReference type="Gene3D" id="3.90.180.10">
    <property type="entry name" value="Medium-chain alcohol dehydrogenases, catalytic domain"/>
    <property type="match status" value="1"/>
</dbReference>
<dbReference type="SUPFAM" id="SSF50129">
    <property type="entry name" value="GroES-like"/>
    <property type="match status" value="1"/>
</dbReference>
<dbReference type="PANTHER" id="PTHR11695:SF294">
    <property type="entry name" value="RETICULON-4-INTERACTING PROTEIN 1, MITOCHONDRIAL"/>
    <property type="match status" value="1"/>
</dbReference>
<dbReference type="GO" id="GO:0016491">
    <property type="term" value="F:oxidoreductase activity"/>
    <property type="evidence" value="ECO:0007669"/>
    <property type="project" value="InterPro"/>
</dbReference>
<dbReference type="Gene3D" id="3.40.50.720">
    <property type="entry name" value="NAD(P)-binding Rossmann-like Domain"/>
    <property type="match status" value="1"/>
</dbReference>
<dbReference type="InterPro" id="IPR011032">
    <property type="entry name" value="GroES-like_sf"/>
</dbReference>
<dbReference type="InterPro" id="IPR050700">
    <property type="entry name" value="YIM1/Zinc_Alcohol_DH_Fams"/>
</dbReference>
<gene>
    <name evidence="2" type="ORF">E3T50_05485</name>
</gene>
<evidence type="ECO:0000259" key="1">
    <source>
        <dbReference type="SMART" id="SM00829"/>
    </source>
</evidence>
<dbReference type="SUPFAM" id="SSF51735">
    <property type="entry name" value="NAD(P)-binding Rossmann-fold domains"/>
    <property type="match status" value="1"/>
</dbReference>
<dbReference type="InterPro" id="IPR036291">
    <property type="entry name" value="NAD(P)-bd_dom_sf"/>
</dbReference>
<reference evidence="2 3" key="1">
    <citation type="submission" date="2019-03" db="EMBL/GenBank/DDBJ databases">
        <title>Genomics of glacier-inhabiting Cryobacterium strains.</title>
        <authorList>
            <person name="Liu Q."/>
            <person name="Xin Y.-H."/>
        </authorList>
    </citation>
    <scope>NUCLEOTIDE SEQUENCE [LARGE SCALE GENOMIC DNA]</scope>
    <source>
        <strain evidence="2 3">Hz16</strain>
    </source>
</reference>
<evidence type="ECO:0000313" key="2">
    <source>
        <dbReference type="EMBL" id="TFD72320.1"/>
    </source>
</evidence>
<feature type="domain" description="Enoyl reductase (ER)" evidence="1">
    <location>
        <begin position="11"/>
        <end position="302"/>
    </location>
</feature>
<dbReference type="Proteomes" id="UP000297983">
    <property type="component" value="Unassembled WGS sequence"/>
</dbReference>
<protein>
    <submittedName>
        <fullName evidence="2">NADP-dependent oxidoreductase</fullName>
    </submittedName>
</protein>
<accession>A0A4V3IUB1</accession>
<dbReference type="Pfam" id="PF13602">
    <property type="entry name" value="ADH_zinc_N_2"/>
    <property type="match status" value="1"/>
</dbReference>
<organism evidence="2 3">
    <name type="scientific">Cryobacterium gelidum</name>
    <dbReference type="NCBI Taxonomy" id="1259164"/>
    <lineage>
        <taxon>Bacteria</taxon>
        <taxon>Bacillati</taxon>
        <taxon>Actinomycetota</taxon>
        <taxon>Actinomycetes</taxon>
        <taxon>Micrococcales</taxon>
        <taxon>Microbacteriaceae</taxon>
        <taxon>Cryobacterium</taxon>
    </lineage>
</organism>
<dbReference type="CDD" id="cd05289">
    <property type="entry name" value="MDR_like_2"/>
    <property type="match status" value="1"/>
</dbReference>
<dbReference type="Pfam" id="PF08240">
    <property type="entry name" value="ADH_N"/>
    <property type="match status" value="1"/>
</dbReference>
<evidence type="ECO:0000313" key="3">
    <source>
        <dbReference type="Proteomes" id="UP000297983"/>
    </source>
</evidence>
<dbReference type="PANTHER" id="PTHR11695">
    <property type="entry name" value="ALCOHOL DEHYDROGENASE RELATED"/>
    <property type="match status" value="1"/>
</dbReference>